<evidence type="ECO:0000256" key="5">
    <source>
        <dbReference type="ARBA" id="ARBA00022856"/>
    </source>
</evidence>
<keyword evidence="11" id="KW-1185">Reference proteome</keyword>
<keyword evidence="4 9" id="KW-0812">Transmembrane</keyword>
<proteinExistence type="inferred from homology"/>
<dbReference type="Proteomes" id="UP000196158">
    <property type="component" value="Unassembled WGS sequence"/>
</dbReference>
<feature type="transmembrane region" description="Helical" evidence="9">
    <location>
        <begin position="800"/>
        <end position="822"/>
    </location>
</feature>
<evidence type="ECO:0000256" key="8">
    <source>
        <dbReference type="ARBA" id="ARBA00023136"/>
    </source>
</evidence>
<feature type="transmembrane region" description="Helical" evidence="9">
    <location>
        <begin position="189"/>
        <end position="211"/>
    </location>
</feature>
<evidence type="ECO:0000256" key="7">
    <source>
        <dbReference type="ARBA" id="ARBA00022989"/>
    </source>
</evidence>
<dbReference type="GO" id="GO:0035673">
    <property type="term" value="F:oligopeptide transmembrane transporter activity"/>
    <property type="evidence" value="ECO:0007669"/>
    <property type="project" value="InterPro"/>
</dbReference>
<dbReference type="Pfam" id="PF03169">
    <property type="entry name" value="OPT"/>
    <property type="match status" value="1"/>
</dbReference>
<evidence type="ECO:0000256" key="1">
    <source>
        <dbReference type="ARBA" id="ARBA00004141"/>
    </source>
</evidence>
<dbReference type="PANTHER" id="PTHR22601">
    <property type="entry name" value="ISP4 LIKE PROTEIN"/>
    <property type="match status" value="1"/>
</dbReference>
<feature type="transmembrane region" description="Helical" evidence="9">
    <location>
        <begin position="748"/>
        <end position="765"/>
    </location>
</feature>
<keyword evidence="3" id="KW-0813">Transport</keyword>
<protein>
    <submittedName>
        <fullName evidence="10">Similar to Saccharomyces cerevisiae YPR194C OPT2 Oligopeptide transporter</fullName>
    </submittedName>
</protein>
<dbReference type="GO" id="GO:0016020">
    <property type="term" value="C:membrane"/>
    <property type="evidence" value="ECO:0007669"/>
    <property type="project" value="UniProtKB-SubCell"/>
</dbReference>
<feature type="transmembrane region" description="Helical" evidence="9">
    <location>
        <begin position="471"/>
        <end position="491"/>
    </location>
</feature>
<dbReference type="AlphaFoldDB" id="A0A1X7RBB9"/>
<dbReference type="OrthoDB" id="9986677at2759"/>
<dbReference type="NCBIfam" id="TIGR00727">
    <property type="entry name" value="ISP4_OPT"/>
    <property type="match status" value="1"/>
</dbReference>
<comment type="subcellular location">
    <subcellularLocation>
        <location evidence="1">Membrane</location>
        <topology evidence="1">Multi-pass membrane protein</topology>
    </subcellularLocation>
</comment>
<feature type="transmembrane region" description="Helical" evidence="9">
    <location>
        <begin position="654"/>
        <end position="673"/>
    </location>
</feature>
<dbReference type="EMBL" id="FXLY01000013">
    <property type="protein sequence ID" value="SMN22759.1"/>
    <property type="molecule type" value="Genomic_DNA"/>
</dbReference>
<dbReference type="InterPro" id="IPR004648">
    <property type="entry name" value="Oligpept_transpt"/>
</dbReference>
<keyword evidence="8 9" id="KW-0472">Membrane</keyword>
<evidence type="ECO:0000256" key="6">
    <source>
        <dbReference type="ARBA" id="ARBA00022927"/>
    </source>
</evidence>
<evidence type="ECO:0000256" key="9">
    <source>
        <dbReference type="SAM" id="Phobius"/>
    </source>
</evidence>
<dbReference type="GO" id="GO:0015031">
    <property type="term" value="P:protein transport"/>
    <property type="evidence" value="ECO:0007669"/>
    <property type="project" value="UniProtKB-KW"/>
</dbReference>
<feature type="transmembrane region" description="Helical" evidence="9">
    <location>
        <begin position="264"/>
        <end position="285"/>
    </location>
</feature>
<feature type="transmembrane region" description="Helical" evidence="9">
    <location>
        <begin position="723"/>
        <end position="741"/>
    </location>
</feature>
<keyword evidence="6" id="KW-0653">Protein transport</keyword>
<evidence type="ECO:0000256" key="2">
    <source>
        <dbReference type="ARBA" id="ARBA00008807"/>
    </source>
</evidence>
<comment type="similarity">
    <text evidence="2">Belongs to the oligopeptide OPT transporter family.</text>
</comment>
<sequence>MEYKIGNNSSVETNLSKQKVQIDLKSEHSDSDSVEATDLNSDYVSILLEKLGYHSNDITDIPDELNFILVSSEKLTLEEAVEVLKAAVEDHAEDENIPHHQYDDWVRLSTITDLATNDLDVFLSKCYGAMIKFSSPYLEVRAVVDQVDDPTIPVETVRAYFLAIIWSIVGSGFNEFFSHRLISISVSTSVIQIVLNFCGTFWANYLPCWGFNIGGKRIALNISTPWTKKEQMFSTLLFAISMGTFYTHYNILTLKMKYDIHLGFGYQFLLSLSVQFLGFGFAGILRRFVVYPVKAMWPTVLPTLALNRALCNRNGGQARRQYKVFGYSFLFIFFYNWFPTYIINILNTFNWMTWIAPNNIHLANITGGVTGLGFNPISSFDWNVLGNLGPLIVPFWSLVNQYVAAVFSALIVIAVYYTNYANTQYLPMFTQGLYTNTGEPYSVHMILNEKNELDIDKYQAYSPPFYTAGNLVSYGCFIACYPLMIVYSMFVHTKLLSTSFRSFGRSIISLRKREAWSNINNSDGGLSEFHDIHSTMMKEYKEVPDWWYFSILVIALVIGIIVVEAYHTNTPVWGLFVSVGFNAVFLIPVTLLQSIAGISLGLNLLIEMIIGYALPGNPFALMIIKAFGYNIDAQSDNYVSNQKMAHYAKIPPVALFRGQCFIVLLQIFVNMGVLNWQASNIKGFCTPKQTAKFTCPDITTFFNSSIVWGAIGPKRIFNNIYPILRWCWLIGALLGLLFGVIKRWRPRFLPRNFDPVVFVVGMLSFSPPYGLMYFTPSFLVGIFSQFYIRRYHVRKWERYNYMIQSGLAAGLVFSAIIIFFAVQYKGTQLNWWGNEVPYSGVDAIGLPLRNITELPKGYFGPDPGHYP</sequence>
<dbReference type="NCBIfam" id="TIGR00728">
    <property type="entry name" value="OPT_sfam"/>
    <property type="match status" value="1"/>
</dbReference>
<keyword evidence="7 9" id="KW-1133">Transmembrane helix</keyword>
<reference evidence="10 11" key="1">
    <citation type="submission" date="2017-04" db="EMBL/GenBank/DDBJ databases">
        <authorList>
            <person name="Afonso C.L."/>
            <person name="Miller P.J."/>
            <person name="Scott M.A."/>
            <person name="Spackman E."/>
            <person name="Goraichik I."/>
            <person name="Dimitrov K.M."/>
            <person name="Suarez D.L."/>
            <person name="Swayne D.E."/>
        </authorList>
    </citation>
    <scope>NUCLEOTIDE SEQUENCE [LARGE SCALE GENOMIC DNA]</scope>
</reference>
<name>A0A1X7RBB9_9SACH</name>
<feature type="transmembrane region" description="Helical" evidence="9">
    <location>
        <begin position="771"/>
        <end position="788"/>
    </location>
</feature>
<organism evidence="10 11">
    <name type="scientific">Maudiozyma saulgeensis</name>
    <dbReference type="NCBI Taxonomy" id="1789683"/>
    <lineage>
        <taxon>Eukaryota</taxon>
        <taxon>Fungi</taxon>
        <taxon>Dikarya</taxon>
        <taxon>Ascomycota</taxon>
        <taxon>Saccharomycotina</taxon>
        <taxon>Saccharomycetes</taxon>
        <taxon>Saccharomycetales</taxon>
        <taxon>Saccharomycetaceae</taxon>
        <taxon>Maudiozyma</taxon>
    </lineage>
</organism>
<feature type="transmembrane region" description="Helical" evidence="9">
    <location>
        <begin position="546"/>
        <end position="566"/>
    </location>
</feature>
<accession>A0A1X7RBB9</accession>
<feature type="transmembrane region" description="Helical" evidence="9">
    <location>
        <begin position="324"/>
        <end position="343"/>
    </location>
</feature>
<feature type="transmembrane region" description="Helical" evidence="9">
    <location>
        <begin position="572"/>
        <end position="592"/>
    </location>
</feature>
<dbReference type="InterPro" id="IPR004813">
    <property type="entry name" value="OPT"/>
</dbReference>
<evidence type="ECO:0000256" key="4">
    <source>
        <dbReference type="ARBA" id="ARBA00022692"/>
    </source>
</evidence>
<evidence type="ECO:0000256" key="3">
    <source>
        <dbReference type="ARBA" id="ARBA00022448"/>
    </source>
</evidence>
<feature type="transmembrane region" description="Helical" evidence="9">
    <location>
        <begin position="232"/>
        <end position="252"/>
    </location>
</feature>
<evidence type="ECO:0000313" key="11">
    <source>
        <dbReference type="Proteomes" id="UP000196158"/>
    </source>
</evidence>
<feature type="transmembrane region" description="Helical" evidence="9">
    <location>
        <begin position="395"/>
        <end position="417"/>
    </location>
</feature>
<keyword evidence="5" id="KW-0571">Peptide transport</keyword>
<gene>
    <name evidence="10" type="ORF">KASA_0F01793G</name>
</gene>
<feature type="transmembrane region" description="Helical" evidence="9">
    <location>
        <begin position="604"/>
        <end position="624"/>
    </location>
</feature>
<evidence type="ECO:0000313" key="10">
    <source>
        <dbReference type="EMBL" id="SMN22759.1"/>
    </source>
</evidence>
<feature type="transmembrane region" description="Helical" evidence="9">
    <location>
        <begin position="159"/>
        <end position="177"/>
    </location>
</feature>